<keyword evidence="8" id="KW-1185">Reference proteome</keyword>
<dbReference type="STRING" id="679936.Sulac_1018"/>
<evidence type="ECO:0000313" key="7">
    <source>
        <dbReference type="EMBL" id="AEW04518.1"/>
    </source>
</evidence>
<dbReference type="EMBL" id="CP003179">
    <property type="protein sequence ID" value="AEW04518.1"/>
    <property type="molecule type" value="Genomic_DNA"/>
</dbReference>
<gene>
    <name evidence="7" type="ordered locus">Sulac_1018</name>
</gene>
<evidence type="ECO:0000256" key="1">
    <source>
        <dbReference type="ARBA" id="ARBA00009277"/>
    </source>
</evidence>
<dbReference type="HOGENOM" id="CLU_020626_1_1_9"/>
<dbReference type="GO" id="GO:0032196">
    <property type="term" value="P:transposition"/>
    <property type="evidence" value="ECO:0007669"/>
    <property type="project" value="UniProtKB-KW"/>
</dbReference>
<reference evidence="7 8" key="2">
    <citation type="journal article" date="2012" name="Stand. Genomic Sci.">
        <title>Complete genome sequence of the moderately thermophilic mineral-sulfide-oxidizing firmicute Sulfobacillus acidophilus type strain (NAL(T)).</title>
        <authorList>
            <person name="Anderson I."/>
            <person name="Chertkov O."/>
            <person name="Chen A."/>
            <person name="Saunders E."/>
            <person name="Lapidus A."/>
            <person name="Nolan M."/>
            <person name="Lucas S."/>
            <person name="Hammon N."/>
            <person name="Deshpande S."/>
            <person name="Cheng J.F."/>
            <person name="Han C."/>
            <person name="Tapia R."/>
            <person name="Goodwin L.A."/>
            <person name="Pitluck S."/>
            <person name="Liolios K."/>
            <person name="Pagani I."/>
            <person name="Ivanova N."/>
            <person name="Mikhailova N."/>
            <person name="Pati A."/>
            <person name="Palaniappan K."/>
            <person name="Land M."/>
            <person name="Pan C."/>
            <person name="Rohde M."/>
            <person name="Pukall R."/>
            <person name="Goker M."/>
            <person name="Detter J.C."/>
            <person name="Woyke T."/>
            <person name="Bristow J."/>
            <person name="Eisen J.A."/>
            <person name="Markowitz V."/>
            <person name="Hugenholtz P."/>
            <person name="Kyrpides N.C."/>
            <person name="Klenk H.P."/>
            <person name="Mavromatis K."/>
        </authorList>
    </citation>
    <scope>NUCLEOTIDE SEQUENCE [LARGE SCALE GENOMIC DNA]</scope>
    <source>
        <strain evidence="8">ATCC 700253 / DSM 10332 / NAL</strain>
    </source>
</reference>
<dbReference type="Gene3D" id="3.30.420.10">
    <property type="entry name" value="Ribonuclease H-like superfamily/Ribonuclease H"/>
    <property type="match status" value="1"/>
</dbReference>
<dbReference type="InterPro" id="IPR054353">
    <property type="entry name" value="IstA-like_C"/>
</dbReference>
<feature type="domain" description="HTH IS21-type" evidence="5">
    <location>
        <begin position="1"/>
        <end position="58"/>
    </location>
</feature>
<dbReference type="Pfam" id="PF00665">
    <property type="entry name" value="rve"/>
    <property type="match status" value="1"/>
</dbReference>
<comment type="similarity">
    <text evidence="1">Belongs to the transposase IS21/IS408/IS1162 family.</text>
</comment>
<dbReference type="InterPro" id="IPR012337">
    <property type="entry name" value="RNaseH-like_sf"/>
</dbReference>
<dbReference type="Gene3D" id="1.10.10.60">
    <property type="entry name" value="Homeodomain-like"/>
    <property type="match status" value="1"/>
</dbReference>
<dbReference type="PROSITE" id="PS50994">
    <property type="entry name" value="INTEGRASE"/>
    <property type="match status" value="1"/>
</dbReference>
<accession>G8TTD8</accession>
<keyword evidence="2" id="KW-0815">Transposition</keyword>
<dbReference type="PANTHER" id="PTHR35004">
    <property type="entry name" value="TRANSPOSASE RV3428C-RELATED"/>
    <property type="match status" value="1"/>
</dbReference>
<organism evidence="7 8">
    <name type="scientific">Sulfobacillus acidophilus (strain ATCC 700253 / DSM 10332 / NAL)</name>
    <dbReference type="NCBI Taxonomy" id="679936"/>
    <lineage>
        <taxon>Bacteria</taxon>
        <taxon>Bacillati</taxon>
        <taxon>Bacillota</taxon>
        <taxon>Clostridia</taxon>
        <taxon>Eubacteriales</taxon>
        <taxon>Clostridiales Family XVII. Incertae Sedis</taxon>
        <taxon>Sulfobacillus</taxon>
    </lineage>
</organism>
<dbReference type="PANTHER" id="PTHR35004:SF6">
    <property type="entry name" value="TRANSPOSASE"/>
    <property type="match status" value="1"/>
</dbReference>
<keyword evidence="3" id="KW-0238">DNA-binding</keyword>
<dbReference type="InterPro" id="IPR036397">
    <property type="entry name" value="RNaseH_sf"/>
</dbReference>
<dbReference type="InterPro" id="IPR001584">
    <property type="entry name" value="Integrase_cat-core"/>
</dbReference>
<evidence type="ECO:0000256" key="2">
    <source>
        <dbReference type="ARBA" id="ARBA00022578"/>
    </source>
</evidence>
<evidence type="ECO:0000259" key="5">
    <source>
        <dbReference type="PROSITE" id="PS50531"/>
    </source>
</evidence>
<evidence type="ECO:0000259" key="6">
    <source>
        <dbReference type="PROSITE" id="PS50994"/>
    </source>
</evidence>
<evidence type="ECO:0000256" key="3">
    <source>
        <dbReference type="ARBA" id="ARBA00023125"/>
    </source>
</evidence>
<dbReference type="GO" id="GO:0003677">
    <property type="term" value="F:DNA binding"/>
    <property type="evidence" value="ECO:0007669"/>
    <property type="project" value="UniProtKB-KW"/>
</dbReference>
<dbReference type="GO" id="GO:0000150">
    <property type="term" value="F:DNA strand exchange activity"/>
    <property type="evidence" value="ECO:0007669"/>
    <property type="project" value="InterPro"/>
</dbReference>
<dbReference type="InterPro" id="IPR006120">
    <property type="entry name" value="Resolvase_HTH_dom"/>
</dbReference>
<dbReference type="Pfam" id="PF22483">
    <property type="entry name" value="Mu-transpos_C_2"/>
    <property type="match status" value="1"/>
</dbReference>
<dbReference type="KEGG" id="sap:Sulac_1018"/>
<dbReference type="Proteomes" id="UP000005439">
    <property type="component" value="Chromosome"/>
</dbReference>
<dbReference type="GO" id="GO:0015074">
    <property type="term" value="P:DNA integration"/>
    <property type="evidence" value="ECO:0007669"/>
    <property type="project" value="InterPro"/>
</dbReference>
<protein>
    <submittedName>
        <fullName evidence="7">Integrase catalytic region</fullName>
    </submittedName>
</protein>
<dbReference type="AlphaFoldDB" id="G8TTD8"/>
<sequence length="402" mass="45944">MKIRDLHEQGYRIREISRKTGMSRNTVKKYLRTDPVRRRRASRPAKLDPFKAYLNTQVAHGVTNGVRLFHEIRQQGYTGGYTLVKNYLQPRRPARTPQAVRRFDTEPGQQAQVDFGFFGYDDVAGRPQKLWLFVMVLSHSRMTYAEFGTTADGTAVIRGLVHAFQYFGGRPRDVLFDHRKPVVQGRDENGDVVWTPRFLDAALALGFHPRACRPYRAQTKGRVERTMGYIRHHFWPGRTFTDLADLNRQLLQWLDTVANVRPHGTIQERPLDRLATEHLEPLPDPARWAPYLLETRTVSRDGFVAYGGSRYGVPWTVAGQPITVEDCGDRLVFRVDGVMVAEHPRAPVPGSVNPLRDQWHSLPQTDPVPTRTGRAQQIPTPDVEVRDLEEYARIGGTISCSR</sequence>
<reference evidence="8" key="1">
    <citation type="submission" date="2011-12" db="EMBL/GenBank/DDBJ databases">
        <title>The complete genome of chromosome of Sulfobacillus acidophilus DSM 10332.</title>
        <authorList>
            <person name="Lucas S."/>
            <person name="Han J."/>
            <person name="Lapidus A."/>
            <person name="Bruce D."/>
            <person name="Goodwin L."/>
            <person name="Pitluck S."/>
            <person name="Peters L."/>
            <person name="Kyrpides N."/>
            <person name="Mavromatis K."/>
            <person name="Ivanova N."/>
            <person name="Mikhailova N."/>
            <person name="Chertkov O."/>
            <person name="Saunders E."/>
            <person name="Detter J.C."/>
            <person name="Tapia R."/>
            <person name="Han C."/>
            <person name="Land M."/>
            <person name="Hauser L."/>
            <person name="Markowitz V."/>
            <person name="Cheng J.-F."/>
            <person name="Hugenholtz P."/>
            <person name="Woyke T."/>
            <person name="Wu D."/>
            <person name="Pukall R."/>
            <person name="Gehrich-Schroeter G."/>
            <person name="Schneider S."/>
            <person name="Klenk H.-P."/>
            <person name="Eisen J.A."/>
        </authorList>
    </citation>
    <scope>NUCLEOTIDE SEQUENCE [LARGE SCALE GENOMIC DNA]</scope>
    <source>
        <strain evidence="8">ATCC 700253 / DSM 10332 / NAL</strain>
    </source>
</reference>
<proteinExistence type="inferred from homology"/>
<name>G8TTD8_SULAD</name>
<keyword evidence="4" id="KW-0233">DNA recombination</keyword>
<dbReference type="InterPro" id="IPR017894">
    <property type="entry name" value="HTH_IS21_transposase_type"/>
</dbReference>
<evidence type="ECO:0000256" key="4">
    <source>
        <dbReference type="ARBA" id="ARBA00023172"/>
    </source>
</evidence>
<dbReference type="NCBIfam" id="NF033546">
    <property type="entry name" value="transpos_IS21"/>
    <property type="match status" value="1"/>
</dbReference>
<dbReference type="PROSITE" id="PS50531">
    <property type="entry name" value="HTH_IS21"/>
    <property type="match status" value="1"/>
</dbReference>
<feature type="domain" description="Integrase catalytic" evidence="6">
    <location>
        <begin position="103"/>
        <end position="278"/>
    </location>
</feature>
<dbReference type="PATRIC" id="fig|679936.5.peg.1077"/>
<dbReference type="SUPFAM" id="SSF53098">
    <property type="entry name" value="Ribonuclease H-like"/>
    <property type="match status" value="1"/>
</dbReference>
<dbReference type="Pfam" id="PF02796">
    <property type="entry name" value="HTH_7"/>
    <property type="match status" value="1"/>
</dbReference>
<evidence type="ECO:0000313" key="8">
    <source>
        <dbReference type="Proteomes" id="UP000005439"/>
    </source>
</evidence>